<organism evidence="2 3">
    <name type="scientific">Undibacterium luofuense</name>
    <dbReference type="NCBI Taxonomy" id="2828733"/>
    <lineage>
        <taxon>Bacteria</taxon>
        <taxon>Pseudomonadati</taxon>
        <taxon>Pseudomonadota</taxon>
        <taxon>Betaproteobacteria</taxon>
        <taxon>Burkholderiales</taxon>
        <taxon>Oxalobacteraceae</taxon>
        <taxon>Undibacterium</taxon>
    </lineage>
</organism>
<dbReference type="AlphaFoldDB" id="A0A941DPQ2"/>
<feature type="transmembrane region" description="Helical" evidence="1">
    <location>
        <begin position="21"/>
        <end position="41"/>
    </location>
</feature>
<evidence type="ECO:0000256" key="1">
    <source>
        <dbReference type="SAM" id="Phobius"/>
    </source>
</evidence>
<sequence>MSNLSSLGENAKHLARNPIGIIALFIVLIYGFASLTIIFGTKIPADGLIPLVWFLVFFPCCVLLLFGWL</sequence>
<keyword evidence="1" id="KW-0812">Transmembrane</keyword>
<proteinExistence type="predicted"/>
<evidence type="ECO:0000313" key="3">
    <source>
        <dbReference type="Proteomes" id="UP000680067"/>
    </source>
</evidence>
<accession>A0A941DPQ2</accession>
<reference evidence="2" key="1">
    <citation type="submission" date="2021-04" db="EMBL/GenBank/DDBJ databases">
        <title>novel species isolated from subtropical streams in China.</title>
        <authorList>
            <person name="Lu H."/>
        </authorList>
    </citation>
    <scope>NUCLEOTIDE SEQUENCE</scope>
    <source>
        <strain evidence="2">LFS511W</strain>
    </source>
</reference>
<keyword evidence="1" id="KW-0472">Membrane</keyword>
<gene>
    <name evidence="2" type="ORF">KDM89_16665</name>
</gene>
<evidence type="ECO:0000313" key="2">
    <source>
        <dbReference type="EMBL" id="MBR7783780.1"/>
    </source>
</evidence>
<keyword evidence="3" id="KW-1185">Reference proteome</keyword>
<feature type="transmembrane region" description="Helical" evidence="1">
    <location>
        <begin position="47"/>
        <end position="68"/>
    </location>
</feature>
<dbReference type="EMBL" id="JAGSPN010000015">
    <property type="protein sequence ID" value="MBR7783780.1"/>
    <property type="molecule type" value="Genomic_DNA"/>
</dbReference>
<protein>
    <submittedName>
        <fullName evidence="2">Uncharacterized protein</fullName>
    </submittedName>
</protein>
<name>A0A941DPQ2_9BURK</name>
<comment type="caution">
    <text evidence="2">The sequence shown here is derived from an EMBL/GenBank/DDBJ whole genome shotgun (WGS) entry which is preliminary data.</text>
</comment>
<keyword evidence="1" id="KW-1133">Transmembrane helix</keyword>
<dbReference type="Proteomes" id="UP000680067">
    <property type="component" value="Unassembled WGS sequence"/>
</dbReference>
<feature type="non-terminal residue" evidence="2">
    <location>
        <position position="69"/>
    </location>
</feature>